<dbReference type="AlphaFoldDB" id="A0A3Q2P0M6"/>
<name>A0A3Q2P0M6_FUNHE</name>
<sequence>MAELVQGQASMNQPGLKSDGLVDALQRARQVTTPLGLSTRRFRVEPRCLDRVGIVPFIWAHNQSNHKVRLQSPVFIQSRTSLTCAVIMFPKNNHRRRTLC</sequence>
<proteinExistence type="predicted"/>
<evidence type="ECO:0000313" key="2">
    <source>
        <dbReference type="Proteomes" id="UP000265000"/>
    </source>
</evidence>
<dbReference type="Proteomes" id="UP000265000">
    <property type="component" value="Unplaced"/>
</dbReference>
<protein>
    <submittedName>
        <fullName evidence="1">Uncharacterized protein</fullName>
    </submittedName>
</protein>
<keyword evidence="2" id="KW-1185">Reference proteome</keyword>
<organism evidence="1 2">
    <name type="scientific">Fundulus heteroclitus</name>
    <name type="common">Killifish</name>
    <name type="synonym">Mummichog</name>
    <dbReference type="NCBI Taxonomy" id="8078"/>
    <lineage>
        <taxon>Eukaryota</taxon>
        <taxon>Metazoa</taxon>
        <taxon>Chordata</taxon>
        <taxon>Craniata</taxon>
        <taxon>Vertebrata</taxon>
        <taxon>Euteleostomi</taxon>
        <taxon>Actinopterygii</taxon>
        <taxon>Neopterygii</taxon>
        <taxon>Teleostei</taxon>
        <taxon>Neoteleostei</taxon>
        <taxon>Acanthomorphata</taxon>
        <taxon>Ovalentaria</taxon>
        <taxon>Atherinomorphae</taxon>
        <taxon>Cyprinodontiformes</taxon>
        <taxon>Fundulidae</taxon>
        <taxon>Fundulus</taxon>
    </lineage>
</organism>
<dbReference type="Ensembl" id="ENSFHET00000007107.1">
    <property type="protein sequence ID" value="ENSFHEP00000005476.1"/>
    <property type="gene ID" value="ENSFHEG00000006440.1"/>
</dbReference>
<accession>A0A3Q2P0M6</accession>
<reference evidence="1" key="2">
    <citation type="submission" date="2025-09" db="UniProtKB">
        <authorList>
            <consortium name="Ensembl"/>
        </authorList>
    </citation>
    <scope>IDENTIFICATION</scope>
</reference>
<evidence type="ECO:0000313" key="1">
    <source>
        <dbReference type="Ensembl" id="ENSFHEP00000005476.1"/>
    </source>
</evidence>
<reference evidence="1" key="1">
    <citation type="submission" date="2025-08" db="UniProtKB">
        <authorList>
            <consortium name="Ensembl"/>
        </authorList>
    </citation>
    <scope>IDENTIFICATION</scope>
</reference>